<dbReference type="Gene3D" id="2.70.98.10">
    <property type="match status" value="1"/>
</dbReference>
<dbReference type="GO" id="GO:0000224">
    <property type="term" value="F:peptide-N4-(N-acetyl-beta-glucosaminyl)asparagine amidase activity"/>
    <property type="evidence" value="ECO:0007669"/>
    <property type="project" value="TreeGrafter"/>
</dbReference>
<dbReference type="InterPro" id="IPR008928">
    <property type="entry name" value="6-hairpin_glycosidase_sf"/>
</dbReference>
<dbReference type="CAZy" id="GH92">
    <property type="family name" value="Glycoside Hydrolase Family 92"/>
</dbReference>
<evidence type="ECO:0000259" key="3">
    <source>
        <dbReference type="Pfam" id="PF17678"/>
    </source>
</evidence>
<dbReference type="STRING" id="234267.Acid_2873"/>
<proteinExistence type="predicted"/>
<evidence type="ECO:0000259" key="2">
    <source>
        <dbReference type="Pfam" id="PF07971"/>
    </source>
</evidence>
<dbReference type="InterPro" id="IPR041371">
    <property type="entry name" value="GH92_N"/>
</dbReference>
<sequence length="738" mass="78698" precursor="true">MIDGCVTLNLLKHLLILMLLCAAHAQPGVPDLTKYVNPFIGTGQGAPDYGMGNAAGNTPPGAAFPFGMVLWSPDTTTQSGGYRYEHTAINGFSLTHFSGRGISCWQDIPFLPVPGAVSASPAATFSHANENASPGSYAVNLDNGVGVELTVTQRTGFARFSFPSPNGTILVNSGGSANGNWGANWIKVNGDRQVYGAVTSGNCGGSFSYTVYFVALFDQTFVDYGDAPQSGVHLTFDTSANSTVRVRVGLSFVSFTNAYTNMTSEVTGWDFDAVRERAKAAWNRRLNSIRAEGADDDRMSVFYTALYHASIHPSTFSDANGDYLGFDGRIHRTDRIQYHNIPAWDFYRSLAPLLAITAPDVASDLAQSLVNDAQQDPGGGLPRWVHAATDSCGMFGDGGTKIIATAYAFGATNFDTQAALTAMIRGATRTDTTAAGCPVREGLADYLALGYVSTATWGSVARTLEYATSDFSIAEFAGALGDTANYRYLLKRAQNWRNLMNGNYIVPRRPDGTFVQDVGPDGCVSDGFIEGSEGQYGFMVRFNAQGLFSAMGSRAAALARLDRHFQQLNAGPCSEFAFMGNEVSLKTPWMYAFAGAPWKTQEVVRRTLAELYSNTPGGMPGNDDGGVLSAWYVLSAIGLYPQISGVGGLVVSSPVFPHVSIALPNGASLGISAPAASVENRYVQNLKINAQDYISPWVPWSVLSNGATLEFVLAGTPNLSWGVQTNAAPPSFDIPNLD</sequence>
<feature type="domain" description="Glycosyl hydrolase family 92" evidence="2">
    <location>
        <begin position="257"/>
        <end position="713"/>
    </location>
</feature>
<reference evidence="4" key="1">
    <citation type="submission" date="2006-10" db="EMBL/GenBank/DDBJ databases">
        <title>Complete sequence of Solibacter usitatus Ellin6076.</title>
        <authorList>
            <consortium name="US DOE Joint Genome Institute"/>
            <person name="Copeland A."/>
            <person name="Lucas S."/>
            <person name="Lapidus A."/>
            <person name="Barry K."/>
            <person name="Detter J.C."/>
            <person name="Glavina del Rio T."/>
            <person name="Hammon N."/>
            <person name="Israni S."/>
            <person name="Dalin E."/>
            <person name="Tice H."/>
            <person name="Pitluck S."/>
            <person name="Thompson L.S."/>
            <person name="Brettin T."/>
            <person name="Bruce D."/>
            <person name="Han C."/>
            <person name="Tapia R."/>
            <person name="Gilna P."/>
            <person name="Schmutz J."/>
            <person name="Larimer F."/>
            <person name="Land M."/>
            <person name="Hauser L."/>
            <person name="Kyrpides N."/>
            <person name="Mikhailova N."/>
            <person name="Janssen P.H."/>
            <person name="Kuske C.R."/>
            <person name="Richardson P."/>
        </authorList>
    </citation>
    <scope>NUCLEOTIDE SEQUENCE</scope>
    <source>
        <strain evidence="4">Ellin6076</strain>
    </source>
</reference>
<dbReference type="GO" id="GO:0005975">
    <property type="term" value="P:carbohydrate metabolic process"/>
    <property type="evidence" value="ECO:0007669"/>
    <property type="project" value="InterPro"/>
</dbReference>
<name>Q023I7_SOLUE</name>
<dbReference type="GO" id="GO:0030246">
    <property type="term" value="F:carbohydrate binding"/>
    <property type="evidence" value="ECO:0007669"/>
    <property type="project" value="InterPro"/>
</dbReference>
<keyword evidence="1" id="KW-0732">Signal</keyword>
<dbReference type="SUPFAM" id="SSF48208">
    <property type="entry name" value="Six-hairpin glycosidases"/>
    <property type="match status" value="1"/>
</dbReference>
<feature type="signal peptide" evidence="1">
    <location>
        <begin position="1"/>
        <end position="25"/>
    </location>
</feature>
<dbReference type="InterPro" id="IPR014718">
    <property type="entry name" value="GH-type_carb-bd"/>
</dbReference>
<accession>Q023I7</accession>
<dbReference type="GO" id="GO:0006516">
    <property type="term" value="P:glycoprotein catabolic process"/>
    <property type="evidence" value="ECO:0007669"/>
    <property type="project" value="TreeGrafter"/>
</dbReference>
<dbReference type="HOGENOM" id="CLU_003690_2_0_0"/>
<dbReference type="InterPro" id="IPR005887">
    <property type="entry name" value="GH92_a_mannosidase_put"/>
</dbReference>
<dbReference type="Pfam" id="PF07971">
    <property type="entry name" value="Glyco_hydro_92"/>
    <property type="match status" value="1"/>
</dbReference>
<evidence type="ECO:0000256" key="1">
    <source>
        <dbReference type="SAM" id="SignalP"/>
    </source>
</evidence>
<evidence type="ECO:0000313" key="4">
    <source>
        <dbReference type="EMBL" id="ABJ83859.1"/>
    </source>
</evidence>
<dbReference type="Gene3D" id="1.20.1610.10">
    <property type="entry name" value="alpha-1,2-mannosidases domains"/>
    <property type="match status" value="1"/>
</dbReference>
<dbReference type="GO" id="GO:0005829">
    <property type="term" value="C:cytosol"/>
    <property type="evidence" value="ECO:0007669"/>
    <property type="project" value="TreeGrafter"/>
</dbReference>
<organism evidence="4">
    <name type="scientific">Solibacter usitatus (strain Ellin6076)</name>
    <dbReference type="NCBI Taxonomy" id="234267"/>
    <lineage>
        <taxon>Bacteria</taxon>
        <taxon>Pseudomonadati</taxon>
        <taxon>Acidobacteriota</taxon>
        <taxon>Terriglobia</taxon>
        <taxon>Bryobacterales</taxon>
        <taxon>Solibacteraceae</taxon>
        <taxon>Candidatus Solibacter</taxon>
    </lineage>
</organism>
<protein>
    <submittedName>
        <fullName evidence="4">Putative alpha-1,2-mannosidase</fullName>
    </submittedName>
</protein>
<dbReference type="Gene3D" id="3.30.2080.10">
    <property type="entry name" value="GH92 mannosidase domain"/>
    <property type="match status" value="1"/>
</dbReference>
<dbReference type="EMBL" id="CP000473">
    <property type="protein sequence ID" value="ABJ83859.1"/>
    <property type="molecule type" value="Genomic_DNA"/>
</dbReference>
<dbReference type="Gene3D" id="1.20.1050.60">
    <property type="entry name" value="alpha-1,2-mannosidase"/>
    <property type="match status" value="1"/>
</dbReference>
<dbReference type="AlphaFoldDB" id="Q023I7"/>
<dbReference type="KEGG" id="sus:Acid_2873"/>
<dbReference type="InterPro" id="IPR012939">
    <property type="entry name" value="Glyco_hydro_92"/>
</dbReference>
<feature type="chain" id="PRO_5004163180" evidence="1">
    <location>
        <begin position="26"/>
        <end position="738"/>
    </location>
</feature>
<dbReference type="NCBIfam" id="TIGR01180">
    <property type="entry name" value="aman2_put"/>
    <property type="match status" value="1"/>
</dbReference>
<dbReference type="InParanoid" id="Q023I7"/>
<dbReference type="Pfam" id="PF17678">
    <property type="entry name" value="Glyco_hydro_92N"/>
    <property type="match status" value="1"/>
</dbReference>
<dbReference type="eggNOG" id="COG3537">
    <property type="taxonomic scope" value="Bacteria"/>
</dbReference>
<dbReference type="FunFam" id="3.30.2080.10:FF:000001">
    <property type="entry name" value="Alpha-1,2-mannosidase subfamily"/>
    <property type="match status" value="1"/>
</dbReference>
<gene>
    <name evidence="4" type="ordered locus">Acid_2873</name>
</gene>
<feature type="domain" description="Glycosyl hydrolase family 92 N-terminal" evidence="3">
    <location>
        <begin position="35"/>
        <end position="251"/>
    </location>
</feature>
<dbReference type="PANTHER" id="PTHR12143">
    <property type="entry name" value="PEPTIDE N-GLYCANASE PNGASE -RELATED"/>
    <property type="match status" value="1"/>
</dbReference>
<dbReference type="PANTHER" id="PTHR12143:SF39">
    <property type="entry name" value="SECRETED PROTEIN"/>
    <property type="match status" value="1"/>
</dbReference>
<dbReference type="InterPro" id="IPR050883">
    <property type="entry name" value="PNGase"/>
</dbReference>